<feature type="transmembrane region" description="Helical" evidence="1">
    <location>
        <begin position="37"/>
        <end position="54"/>
    </location>
</feature>
<keyword evidence="3" id="KW-1185">Reference proteome</keyword>
<organism evidence="2 3">
    <name type="scientific">Dysosmobacter acutus</name>
    <dbReference type="NCBI Taxonomy" id="2841504"/>
    <lineage>
        <taxon>Bacteria</taxon>
        <taxon>Bacillati</taxon>
        <taxon>Bacillota</taxon>
        <taxon>Clostridia</taxon>
        <taxon>Eubacteriales</taxon>
        <taxon>Oscillospiraceae</taxon>
        <taxon>Dysosmobacter</taxon>
    </lineage>
</organism>
<gene>
    <name evidence="2" type="ORF">KQI82_01660</name>
</gene>
<accession>A0ABS6F6G8</accession>
<dbReference type="Proteomes" id="UP000787672">
    <property type="component" value="Unassembled WGS sequence"/>
</dbReference>
<reference evidence="2 3" key="1">
    <citation type="submission" date="2021-06" db="EMBL/GenBank/DDBJ databases">
        <authorList>
            <person name="Sun Q."/>
            <person name="Li D."/>
        </authorList>
    </citation>
    <scope>NUCLEOTIDE SEQUENCE [LARGE SCALE GENOMIC DNA]</scope>
    <source>
        <strain evidence="2 3">MSJ-2</strain>
    </source>
</reference>
<evidence type="ECO:0008006" key="4">
    <source>
        <dbReference type="Google" id="ProtNLM"/>
    </source>
</evidence>
<dbReference type="RefSeq" id="WP_216557806.1">
    <property type="nucleotide sequence ID" value="NZ_JAHLQN010000001.1"/>
</dbReference>
<keyword evidence="1" id="KW-0812">Transmembrane</keyword>
<proteinExistence type="predicted"/>
<dbReference type="EMBL" id="JAHLQN010000001">
    <property type="protein sequence ID" value="MBU5625640.1"/>
    <property type="molecule type" value="Genomic_DNA"/>
</dbReference>
<evidence type="ECO:0000256" key="1">
    <source>
        <dbReference type="SAM" id="Phobius"/>
    </source>
</evidence>
<protein>
    <recommendedName>
        <fullName evidence="4">Transposase</fullName>
    </recommendedName>
</protein>
<sequence length="93" mass="10976">MTKKPVNLLLNICEKSFAIFTPLFSRFFNNREEKLDFFIKCIIVFCMMSFGFGLPRGGPDPFGMGALRRHLEFIDWKEHSYDYKQRSSVQRGK</sequence>
<name>A0ABS6F6G8_9FIRM</name>
<evidence type="ECO:0000313" key="3">
    <source>
        <dbReference type="Proteomes" id="UP000787672"/>
    </source>
</evidence>
<keyword evidence="1" id="KW-1133">Transmembrane helix</keyword>
<evidence type="ECO:0000313" key="2">
    <source>
        <dbReference type="EMBL" id="MBU5625640.1"/>
    </source>
</evidence>
<keyword evidence="1" id="KW-0472">Membrane</keyword>
<comment type="caution">
    <text evidence="2">The sequence shown here is derived from an EMBL/GenBank/DDBJ whole genome shotgun (WGS) entry which is preliminary data.</text>
</comment>